<organism evidence="3 4">
    <name type="scientific">Astyanax mexicanus</name>
    <name type="common">Blind cave fish</name>
    <name type="synonym">Astyanax fasciatus mexicanus</name>
    <dbReference type="NCBI Taxonomy" id="7994"/>
    <lineage>
        <taxon>Eukaryota</taxon>
        <taxon>Metazoa</taxon>
        <taxon>Chordata</taxon>
        <taxon>Craniata</taxon>
        <taxon>Vertebrata</taxon>
        <taxon>Euteleostomi</taxon>
        <taxon>Actinopterygii</taxon>
        <taxon>Neopterygii</taxon>
        <taxon>Teleostei</taxon>
        <taxon>Ostariophysi</taxon>
        <taxon>Characiformes</taxon>
        <taxon>Characoidei</taxon>
        <taxon>Acestrorhamphidae</taxon>
        <taxon>Acestrorhamphinae</taxon>
        <taxon>Astyanax</taxon>
    </lineage>
</organism>
<dbReference type="PANTHER" id="PTHR46902">
    <property type="entry name" value="DOMON DOMAIN-CONTAINING PROTEIN FRRS1L"/>
    <property type="match status" value="1"/>
</dbReference>
<comment type="caution">
    <text evidence="3">The sequence shown here is derived from an EMBL/GenBank/DDBJ whole genome shotgun (WGS) entry which is preliminary data.</text>
</comment>
<accession>A0A8T2LP53</accession>
<dbReference type="EMBL" id="JAICCE010000008">
    <property type="protein sequence ID" value="KAG9273633.1"/>
    <property type="molecule type" value="Genomic_DNA"/>
</dbReference>
<keyword evidence="2" id="KW-0732">Signal</keyword>
<feature type="region of interest" description="Disordered" evidence="1">
    <location>
        <begin position="209"/>
        <end position="228"/>
    </location>
</feature>
<gene>
    <name evidence="3" type="ORF">AMEX_G10368</name>
</gene>
<reference evidence="3 4" key="1">
    <citation type="submission" date="2021-07" db="EMBL/GenBank/DDBJ databases">
        <authorList>
            <person name="Imarazene B."/>
            <person name="Zahm M."/>
            <person name="Klopp C."/>
            <person name="Cabau C."/>
            <person name="Beille S."/>
            <person name="Jouanno E."/>
            <person name="Castinel A."/>
            <person name="Lluch J."/>
            <person name="Gil L."/>
            <person name="Kuchtly C."/>
            <person name="Lopez Roques C."/>
            <person name="Donnadieu C."/>
            <person name="Parrinello H."/>
            <person name="Journot L."/>
            <person name="Du K."/>
            <person name="Schartl M."/>
            <person name="Retaux S."/>
            <person name="Guiguen Y."/>
        </authorList>
    </citation>
    <scope>NUCLEOTIDE SEQUENCE [LARGE SCALE GENOMIC DNA]</scope>
    <source>
        <strain evidence="3">Pach_M1</strain>
        <tissue evidence="3">Testis</tissue>
    </source>
</reference>
<feature type="compositionally biased region" description="Low complexity" evidence="1">
    <location>
        <begin position="213"/>
        <end position="228"/>
    </location>
</feature>
<dbReference type="GO" id="GO:1900449">
    <property type="term" value="P:regulation of glutamate receptor signaling pathway"/>
    <property type="evidence" value="ECO:0007669"/>
    <property type="project" value="InterPro"/>
</dbReference>
<name>A0A8T2LP53_ASTMX</name>
<dbReference type="GO" id="GO:0099072">
    <property type="term" value="P:regulation of postsynaptic membrane neurotransmitter receptor levels"/>
    <property type="evidence" value="ECO:0007669"/>
    <property type="project" value="TreeGrafter"/>
</dbReference>
<feature type="chain" id="PRO_5035728402" evidence="2">
    <location>
        <begin position="21"/>
        <end position="255"/>
    </location>
</feature>
<dbReference type="Proteomes" id="UP000752171">
    <property type="component" value="Unassembled WGS sequence"/>
</dbReference>
<dbReference type="PANTHER" id="PTHR46902:SF1">
    <property type="entry name" value="DOMON DOMAIN-CONTAINING PROTEIN FRRS1L"/>
    <property type="match status" value="1"/>
</dbReference>
<protein>
    <submittedName>
        <fullName evidence="3">Putative ferric-chelate reductase 1</fullName>
    </submittedName>
</protein>
<dbReference type="InterPro" id="IPR042789">
    <property type="entry name" value="FRRS1L"/>
</dbReference>
<feature type="signal peptide" evidence="2">
    <location>
        <begin position="1"/>
        <end position="20"/>
    </location>
</feature>
<dbReference type="AlphaFoldDB" id="A0A8T2LP53"/>
<evidence type="ECO:0000256" key="1">
    <source>
        <dbReference type="SAM" id="MobiDB-lite"/>
    </source>
</evidence>
<proteinExistence type="predicted"/>
<evidence type="ECO:0000313" key="3">
    <source>
        <dbReference type="EMBL" id="KAG9273633.1"/>
    </source>
</evidence>
<evidence type="ECO:0000313" key="4">
    <source>
        <dbReference type="Proteomes" id="UP000752171"/>
    </source>
</evidence>
<evidence type="ECO:0000256" key="2">
    <source>
        <dbReference type="SAM" id="SignalP"/>
    </source>
</evidence>
<sequence length="255" mass="25933">MEAKLLVLVAFACAVSCVRAGTVSVNVTLQAPNITRSGCGTSKMCLTSCDPATSPSSCFYASTQQSNSSLVFELSGGTTGYVALGLSTNLTQGASIVFVCGNSNASSNSSGFIFLTASNSANGLNLNTSVNTVNSIQGIVVNNQTVNKTYIQCVFSTSVNLTTNSTSTSTKSSSSSYYVSIFSGVMNGDTPGSPNTQFNSTTLLDLTDPKANTANSTSSATTAPSAVTAGSDSLFSPVARALSILLSAVGLLLLY</sequence>